<accession>A0ACC2MRK8</accession>
<protein>
    <submittedName>
        <fullName evidence="1">Uncharacterized protein</fullName>
    </submittedName>
</protein>
<proteinExistence type="predicted"/>
<organism evidence="1 2">
    <name type="scientific">Persea americana</name>
    <name type="common">Avocado</name>
    <dbReference type="NCBI Taxonomy" id="3435"/>
    <lineage>
        <taxon>Eukaryota</taxon>
        <taxon>Viridiplantae</taxon>
        <taxon>Streptophyta</taxon>
        <taxon>Embryophyta</taxon>
        <taxon>Tracheophyta</taxon>
        <taxon>Spermatophyta</taxon>
        <taxon>Magnoliopsida</taxon>
        <taxon>Magnoliidae</taxon>
        <taxon>Laurales</taxon>
        <taxon>Lauraceae</taxon>
        <taxon>Persea</taxon>
    </lineage>
</organism>
<evidence type="ECO:0000313" key="2">
    <source>
        <dbReference type="Proteomes" id="UP001234297"/>
    </source>
</evidence>
<gene>
    <name evidence="1" type="ORF">MRB53_001088</name>
</gene>
<sequence>MKNLSSLDLLYITALFATALYFLPPASCFEGPTVATSRGLFYEEKTRLGSMPPGCHNRCGECKPCIAVKEPTVPALGPDDPGYGNAVPVEVSSWSSISKSSDYKPLGWKCRCGDRLFNP</sequence>
<reference evidence="1 2" key="1">
    <citation type="journal article" date="2022" name="Hortic Res">
        <title>A haplotype resolved chromosomal level avocado genome allows analysis of novel avocado genes.</title>
        <authorList>
            <person name="Nath O."/>
            <person name="Fletcher S.J."/>
            <person name="Hayward A."/>
            <person name="Shaw L.M."/>
            <person name="Masouleh A.K."/>
            <person name="Furtado A."/>
            <person name="Henry R.J."/>
            <person name="Mitter N."/>
        </authorList>
    </citation>
    <scope>NUCLEOTIDE SEQUENCE [LARGE SCALE GENOMIC DNA]</scope>
    <source>
        <strain evidence="2">cv. Hass</strain>
    </source>
</reference>
<keyword evidence="2" id="KW-1185">Reference proteome</keyword>
<comment type="caution">
    <text evidence="1">The sequence shown here is derived from an EMBL/GenBank/DDBJ whole genome shotgun (WGS) entry which is preliminary data.</text>
</comment>
<name>A0ACC2MRK8_PERAE</name>
<evidence type="ECO:0000313" key="1">
    <source>
        <dbReference type="EMBL" id="KAJ8648065.1"/>
    </source>
</evidence>
<dbReference type="EMBL" id="CM056809">
    <property type="protein sequence ID" value="KAJ8648065.1"/>
    <property type="molecule type" value="Genomic_DNA"/>
</dbReference>
<dbReference type="Proteomes" id="UP001234297">
    <property type="component" value="Chromosome 1"/>
</dbReference>